<reference evidence="2 3" key="1">
    <citation type="submission" date="2015-11" db="EMBL/GenBank/DDBJ databases">
        <authorList>
            <person name="Zhang Y."/>
            <person name="Guo Z."/>
        </authorList>
    </citation>
    <scope>NUCLEOTIDE SEQUENCE [LARGE SCALE GENOMIC DNA]</scope>
    <source>
        <strain evidence="3">gdw1</strain>
    </source>
</reference>
<sequence>MTRRTQLSRGARLLGGYLGIPLLNAVSPLLALPAIAHTAGAEGWAAIAIGQSLGGAAGVLVELGWGSPAPSASPARPAATSPRPTRPD</sequence>
<comment type="caution">
    <text evidence="2">The sequence shown here is derived from an EMBL/GenBank/DDBJ whole genome shotgun (WGS) entry which is preliminary data.</text>
</comment>
<evidence type="ECO:0000256" key="1">
    <source>
        <dbReference type="SAM" id="MobiDB-lite"/>
    </source>
</evidence>
<protein>
    <submittedName>
        <fullName evidence="2">Uncharacterized protein</fullName>
    </submittedName>
</protein>
<dbReference type="EMBL" id="LNZG01000020">
    <property type="protein sequence ID" value="ODA90143.1"/>
    <property type="molecule type" value="Genomic_DNA"/>
</dbReference>
<evidence type="ECO:0000313" key="2">
    <source>
        <dbReference type="EMBL" id="ODA90143.1"/>
    </source>
</evidence>
<name>A0A1E2SK56_LEIXY</name>
<gene>
    <name evidence="2" type="ORF">ATY41_11360</name>
</gene>
<evidence type="ECO:0000313" key="3">
    <source>
        <dbReference type="Proteomes" id="UP000094426"/>
    </source>
</evidence>
<accession>A0A1E2SK56</accession>
<organism evidence="2 3">
    <name type="scientific">Leifsonia xyli subsp. xyli</name>
    <dbReference type="NCBI Taxonomy" id="59736"/>
    <lineage>
        <taxon>Bacteria</taxon>
        <taxon>Bacillati</taxon>
        <taxon>Actinomycetota</taxon>
        <taxon>Actinomycetes</taxon>
        <taxon>Micrococcales</taxon>
        <taxon>Microbacteriaceae</taxon>
        <taxon>Leifsonia</taxon>
    </lineage>
</organism>
<proteinExistence type="predicted"/>
<dbReference type="AlphaFoldDB" id="A0A1E2SK56"/>
<feature type="region of interest" description="Disordered" evidence="1">
    <location>
        <begin position="67"/>
        <end position="88"/>
    </location>
</feature>
<dbReference type="Proteomes" id="UP000094426">
    <property type="component" value="Unassembled WGS sequence"/>
</dbReference>
<dbReference type="RefSeq" id="WP_041767178.1">
    <property type="nucleotide sequence ID" value="NZ_LNZG01000020.1"/>
</dbReference>